<protein>
    <submittedName>
        <fullName evidence="1">Uncharacterized protein</fullName>
    </submittedName>
</protein>
<sequence length="95" mass="10018">MRGSIAVLDFARNCSAYGQWLAAFIAPNPWNPAEALGGSIPLTILLVSNALPPGWIFNATVGGSGGNWTQTVDSPAGTAYFGVVTQWLTSHLFHT</sequence>
<reference evidence="2" key="1">
    <citation type="journal article" date="2014" name="Genome Announc.">
        <title>Genome sequence of the pathogenic fungus Sporothrix schenckii (ATCC 58251).</title>
        <authorList>
            <person name="Cuomo C.A."/>
            <person name="Rodriguez-Del Valle N."/>
            <person name="Perez-Sanchez L."/>
            <person name="Abouelleil A."/>
            <person name="Goldberg J."/>
            <person name="Young S."/>
            <person name="Zeng Q."/>
            <person name="Birren B.W."/>
        </authorList>
    </citation>
    <scope>NUCLEOTIDE SEQUENCE [LARGE SCALE GENOMIC DNA]</scope>
    <source>
        <strain evidence="2">ATCC 58251 / de Perez 2211183</strain>
    </source>
</reference>
<proteinExistence type="predicted"/>
<name>U7Q3B0_SPOS1</name>
<gene>
    <name evidence="1" type="ORF">HMPREF1624_02919</name>
</gene>
<organism evidence="1 2">
    <name type="scientific">Sporothrix schenckii (strain ATCC 58251 / de Perez 2211183)</name>
    <name type="common">Rose-picker's disease fungus</name>
    <dbReference type="NCBI Taxonomy" id="1391915"/>
    <lineage>
        <taxon>Eukaryota</taxon>
        <taxon>Fungi</taxon>
        <taxon>Dikarya</taxon>
        <taxon>Ascomycota</taxon>
        <taxon>Pezizomycotina</taxon>
        <taxon>Sordariomycetes</taxon>
        <taxon>Sordariomycetidae</taxon>
        <taxon>Ophiostomatales</taxon>
        <taxon>Ophiostomataceae</taxon>
        <taxon>Sporothrix</taxon>
    </lineage>
</organism>
<keyword evidence="2" id="KW-1185">Reference proteome</keyword>
<dbReference type="HOGENOM" id="CLU_2374162_0_0_1"/>
<dbReference type="AlphaFoldDB" id="U7Q3B0"/>
<dbReference type="Proteomes" id="UP000018087">
    <property type="component" value="Unassembled WGS sequence"/>
</dbReference>
<evidence type="ECO:0000313" key="2">
    <source>
        <dbReference type="Proteomes" id="UP000018087"/>
    </source>
</evidence>
<evidence type="ECO:0000313" key="1">
    <source>
        <dbReference type="EMBL" id="ERT01667.1"/>
    </source>
</evidence>
<dbReference type="EMBL" id="KI440843">
    <property type="protein sequence ID" value="ERT01667.1"/>
    <property type="molecule type" value="Genomic_DNA"/>
</dbReference>
<dbReference type="STRING" id="1391915.U7Q3B0"/>
<accession>U7Q3B0</accession>